<reference evidence="3" key="1">
    <citation type="submission" date="2021-06" db="EMBL/GenBank/DDBJ databases">
        <title>Elioraea tepida, sp. nov., a moderately thermophilic aerobic anoxygenic phototrophic bacterium isolated from an alkaline siliceous hot spring mat community in Yellowstone National Park, WY, USA.</title>
        <authorList>
            <person name="Saini M.K."/>
            <person name="Yoshida S."/>
            <person name="Sebastian A."/>
            <person name="Hirose S."/>
            <person name="Hara E."/>
            <person name="Tamaki H."/>
            <person name="Soulier N.T."/>
            <person name="Albert I."/>
            <person name="Hanada S."/>
            <person name="Bryant D.A."/>
            <person name="Tank M."/>
        </authorList>
    </citation>
    <scope>NUCLEOTIDE SEQUENCE</scope>
    <source>
        <strain evidence="3">MS-P2</strain>
    </source>
</reference>
<dbReference type="KEGG" id="elio:KO353_02615"/>
<dbReference type="PROSITE" id="PS51123">
    <property type="entry name" value="OMPA_2"/>
    <property type="match status" value="1"/>
</dbReference>
<feature type="domain" description="OmpA-like" evidence="2">
    <location>
        <begin position="35"/>
        <end position="152"/>
    </location>
</feature>
<sequence length="153" mass="16403">MRLRPADPRRRALLIGAPALLAACQAPNEQAARIAQMTTRGVVLTVNFDLNSYAIRPDAAEALEPLAEALRDPVLEGFTFDINGHTDATGRLGRNMALSELRAASVVDFLAARGVPRTRMRAQGFGPLQPLTPANPRAAINRRVEVFAVPPGG</sequence>
<dbReference type="Proteomes" id="UP000694001">
    <property type="component" value="Chromosome"/>
</dbReference>
<dbReference type="CDD" id="cd07185">
    <property type="entry name" value="OmpA_C-like"/>
    <property type="match status" value="1"/>
</dbReference>
<dbReference type="InterPro" id="IPR006665">
    <property type="entry name" value="OmpA-like"/>
</dbReference>
<accession>A0A975YJY2</accession>
<dbReference type="EMBL" id="CP076448">
    <property type="protein sequence ID" value="QXM25164.1"/>
    <property type="molecule type" value="Genomic_DNA"/>
</dbReference>
<organism evidence="3 4">
    <name type="scientific">Elioraea tepida</name>
    <dbReference type="NCBI Taxonomy" id="2843330"/>
    <lineage>
        <taxon>Bacteria</taxon>
        <taxon>Pseudomonadati</taxon>
        <taxon>Pseudomonadota</taxon>
        <taxon>Alphaproteobacteria</taxon>
        <taxon>Acetobacterales</taxon>
        <taxon>Elioraeaceae</taxon>
        <taxon>Elioraea</taxon>
    </lineage>
</organism>
<proteinExistence type="predicted"/>
<dbReference type="PROSITE" id="PS51257">
    <property type="entry name" value="PROKAR_LIPOPROTEIN"/>
    <property type="match status" value="1"/>
</dbReference>
<dbReference type="Pfam" id="PF00691">
    <property type="entry name" value="OmpA"/>
    <property type="match status" value="1"/>
</dbReference>
<evidence type="ECO:0000259" key="2">
    <source>
        <dbReference type="PROSITE" id="PS51123"/>
    </source>
</evidence>
<evidence type="ECO:0000313" key="4">
    <source>
        <dbReference type="Proteomes" id="UP000694001"/>
    </source>
</evidence>
<gene>
    <name evidence="3" type="ORF">KO353_02615</name>
</gene>
<protein>
    <submittedName>
        <fullName evidence="3">OmpA family protein</fullName>
    </submittedName>
</protein>
<dbReference type="GO" id="GO:0016020">
    <property type="term" value="C:membrane"/>
    <property type="evidence" value="ECO:0007669"/>
    <property type="project" value="UniProtKB-UniRule"/>
</dbReference>
<keyword evidence="4" id="KW-1185">Reference proteome</keyword>
<evidence type="ECO:0000313" key="3">
    <source>
        <dbReference type="EMBL" id="QXM25164.1"/>
    </source>
</evidence>
<dbReference type="RefSeq" id="WP_218286220.1">
    <property type="nucleotide sequence ID" value="NZ_CP076448.1"/>
</dbReference>
<name>A0A975YJY2_9PROT</name>
<dbReference type="InterPro" id="IPR050330">
    <property type="entry name" value="Bact_OuterMem_StrucFunc"/>
</dbReference>
<dbReference type="AlphaFoldDB" id="A0A975YJY2"/>
<dbReference type="PANTHER" id="PTHR30329:SF21">
    <property type="entry name" value="LIPOPROTEIN YIAD-RELATED"/>
    <property type="match status" value="1"/>
</dbReference>
<dbReference type="PANTHER" id="PTHR30329">
    <property type="entry name" value="STATOR ELEMENT OF FLAGELLAR MOTOR COMPLEX"/>
    <property type="match status" value="1"/>
</dbReference>
<keyword evidence="1" id="KW-0472">Membrane</keyword>
<evidence type="ECO:0000256" key="1">
    <source>
        <dbReference type="PROSITE-ProRule" id="PRU00473"/>
    </source>
</evidence>